<sequence length="144" mass="15983">MRISGMKAFICVLLCFSFILLFQDYWKSEVQSSSDAARGIHSRSTSQGLGGVRVVSLSVSSLLFGWTLLADLLKFLLISPWMILSSVFYTLLVFHWFFVGLISSVSWIFLQIGLYFAHVILIVTVLGVLAVLWSGIGVNKGLKS</sequence>
<keyword evidence="1" id="KW-0472">Membrane</keyword>
<evidence type="ECO:0008006" key="4">
    <source>
        <dbReference type="Google" id="ProtNLM"/>
    </source>
</evidence>
<evidence type="ECO:0000313" key="3">
    <source>
        <dbReference type="Proteomes" id="UP000823561"/>
    </source>
</evidence>
<feature type="transmembrane region" description="Helical" evidence="1">
    <location>
        <begin position="115"/>
        <end position="138"/>
    </location>
</feature>
<name>A0AAV6HG97_9TELE</name>
<dbReference type="Proteomes" id="UP000823561">
    <property type="component" value="Chromosome 1"/>
</dbReference>
<evidence type="ECO:0000313" key="2">
    <source>
        <dbReference type="EMBL" id="KAG5286293.1"/>
    </source>
</evidence>
<dbReference type="AlphaFoldDB" id="A0AAV6HG97"/>
<reference evidence="2 3" key="1">
    <citation type="submission" date="2020-10" db="EMBL/GenBank/DDBJ databases">
        <title>Chromosome-scale genome assembly of the Allis shad, Alosa alosa.</title>
        <authorList>
            <person name="Margot Z."/>
            <person name="Christophe K."/>
            <person name="Cabau C."/>
            <person name="Louis A."/>
            <person name="Berthelot C."/>
            <person name="Parey E."/>
            <person name="Roest Crollius H."/>
            <person name="Montfort J."/>
            <person name="Robinson-Rechavi M."/>
            <person name="Bucao C."/>
            <person name="Bouchez O."/>
            <person name="Gislard M."/>
            <person name="Lluch J."/>
            <person name="Milhes M."/>
            <person name="Lampietro C."/>
            <person name="Lopez Roques C."/>
            <person name="Donnadieu C."/>
            <person name="Braasch I."/>
            <person name="Desvignes T."/>
            <person name="Postlethwait J."/>
            <person name="Bobe J."/>
            <person name="Guiguen Y."/>
        </authorList>
    </citation>
    <scope>NUCLEOTIDE SEQUENCE [LARGE SCALE GENOMIC DNA]</scope>
    <source>
        <strain evidence="2">M-15738</strain>
        <tissue evidence="2">Blood</tissue>
    </source>
</reference>
<keyword evidence="1" id="KW-1133">Transmembrane helix</keyword>
<dbReference type="EMBL" id="JADWDJ010000001">
    <property type="protein sequence ID" value="KAG5286293.1"/>
    <property type="molecule type" value="Genomic_DNA"/>
</dbReference>
<organism evidence="2 3">
    <name type="scientific">Alosa alosa</name>
    <name type="common">allis shad</name>
    <dbReference type="NCBI Taxonomy" id="278164"/>
    <lineage>
        <taxon>Eukaryota</taxon>
        <taxon>Metazoa</taxon>
        <taxon>Chordata</taxon>
        <taxon>Craniata</taxon>
        <taxon>Vertebrata</taxon>
        <taxon>Euteleostomi</taxon>
        <taxon>Actinopterygii</taxon>
        <taxon>Neopterygii</taxon>
        <taxon>Teleostei</taxon>
        <taxon>Clupei</taxon>
        <taxon>Clupeiformes</taxon>
        <taxon>Clupeoidei</taxon>
        <taxon>Clupeidae</taxon>
        <taxon>Alosa</taxon>
    </lineage>
</organism>
<feature type="transmembrane region" description="Helical" evidence="1">
    <location>
        <begin position="81"/>
        <end position="109"/>
    </location>
</feature>
<evidence type="ECO:0000256" key="1">
    <source>
        <dbReference type="SAM" id="Phobius"/>
    </source>
</evidence>
<gene>
    <name evidence="2" type="ORF">AALO_G00013230</name>
</gene>
<comment type="caution">
    <text evidence="2">The sequence shown here is derived from an EMBL/GenBank/DDBJ whole genome shotgun (WGS) entry which is preliminary data.</text>
</comment>
<proteinExistence type="predicted"/>
<feature type="transmembrane region" description="Helical" evidence="1">
    <location>
        <begin position="47"/>
        <end position="69"/>
    </location>
</feature>
<protein>
    <recommendedName>
        <fullName evidence="4">NADH dehydrogenase subunit 6</fullName>
    </recommendedName>
</protein>
<accession>A0AAV6HG97</accession>
<keyword evidence="3" id="KW-1185">Reference proteome</keyword>
<keyword evidence="1" id="KW-0812">Transmembrane</keyword>